<keyword evidence="4 6" id="KW-1133">Transmembrane helix</keyword>
<dbReference type="PROSITE" id="PS51156">
    <property type="entry name" value="ELM2"/>
    <property type="match status" value="1"/>
</dbReference>
<keyword evidence="8" id="KW-0489">Methyltransferase</keyword>
<keyword evidence="5 6" id="KW-0472">Membrane</keyword>
<feature type="transmembrane region" description="Helical" evidence="6">
    <location>
        <begin position="87"/>
        <end position="107"/>
    </location>
</feature>
<dbReference type="PANTHER" id="PTHR31040">
    <property type="entry name" value="NURIM"/>
    <property type="match status" value="1"/>
</dbReference>
<comment type="subcellular location">
    <subcellularLocation>
        <location evidence="1">Membrane</location>
        <topology evidence="1">Multi-pass membrane protein</topology>
    </subcellularLocation>
</comment>
<feature type="transmembrane region" description="Helical" evidence="6">
    <location>
        <begin position="45"/>
        <end position="66"/>
    </location>
</feature>
<feature type="transmembrane region" description="Helical" evidence="6">
    <location>
        <begin position="127"/>
        <end position="147"/>
    </location>
</feature>
<evidence type="ECO:0000256" key="1">
    <source>
        <dbReference type="ARBA" id="ARBA00004141"/>
    </source>
</evidence>
<evidence type="ECO:0000256" key="6">
    <source>
        <dbReference type="SAM" id="Phobius"/>
    </source>
</evidence>
<dbReference type="OrthoDB" id="9789029at2"/>
<dbReference type="Proteomes" id="UP000252995">
    <property type="component" value="Unassembled WGS sequence"/>
</dbReference>
<evidence type="ECO:0000256" key="4">
    <source>
        <dbReference type="ARBA" id="ARBA00022989"/>
    </source>
</evidence>
<dbReference type="PANTHER" id="PTHR31040:SF1">
    <property type="entry name" value="NURIM"/>
    <property type="match status" value="1"/>
</dbReference>
<gene>
    <name evidence="8" type="ORF">DET50_10977</name>
</gene>
<feature type="transmembrane region" description="Helical" evidence="6">
    <location>
        <begin position="7"/>
        <end position="29"/>
    </location>
</feature>
<proteinExistence type="inferred from homology"/>
<dbReference type="InterPro" id="IPR000949">
    <property type="entry name" value="ELM2_dom"/>
</dbReference>
<dbReference type="GO" id="GO:0016020">
    <property type="term" value="C:membrane"/>
    <property type="evidence" value="ECO:0007669"/>
    <property type="project" value="UniProtKB-SubCell"/>
</dbReference>
<evidence type="ECO:0000259" key="7">
    <source>
        <dbReference type="PROSITE" id="PS51156"/>
    </source>
</evidence>
<name>A0A366GQM3_9GAMM</name>
<keyword evidence="3 6" id="KW-0812">Transmembrane</keyword>
<dbReference type="AlphaFoldDB" id="A0A366GQM3"/>
<dbReference type="GO" id="GO:0032259">
    <property type="term" value="P:methylation"/>
    <property type="evidence" value="ECO:0007669"/>
    <property type="project" value="UniProtKB-KW"/>
</dbReference>
<evidence type="ECO:0000256" key="3">
    <source>
        <dbReference type="ARBA" id="ARBA00022692"/>
    </source>
</evidence>
<accession>A0A366GQM3</accession>
<dbReference type="Gene3D" id="1.20.120.1630">
    <property type="match status" value="1"/>
</dbReference>
<comment type="similarity">
    <text evidence="2">Belongs to the nurim family.</text>
</comment>
<evidence type="ECO:0000313" key="9">
    <source>
        <dbReference type="Proteomes" id="UP000252995"/>
    </source>
</evidence>
<feature type="domain" description="ELM2" evidence="7">
    <location>
        <begin position="217"/>
        <end position="257"/>
    </location>
</feature>
<keyword evidence="8" id="KW-0808">Transferase</keyword>
<evidence type="ECO:0000313" key="8">
    <source>
        <dbReference type="EMBL" id="RBP29727.1"/>
    </source>
</evidence>
<comment type="caution">
    <text evidence="8">The sequence shown here is derived from an EMBL/GenBank/DDBJ whole genome shotgun (WGS) entry which is preliminary data.</text>
</comment>
<protein>
    <submittedName>
        <fullName evidence="8">Protein-S-isoprenylcysteine O-methyltransferase Ste14</fullName>
    </submittedName>
</protein>
<organism evidence="8 9">
    <name type="scientific">Marinobacter pelagius</name>
    <dbReference type="NCBI Taxonomy" id="379482"/>
    <lineage>
        <taxon>Bacteria</taxon>
        <taxon>Pseudomonadati</taxon>
        <taxon>Pseudomonadota</taxon>
        <taxon>Gammaproteobacteria</taxon>
        <taxon>Pseudomonadales</taxon>
        <taxon>Marinobacteraceae</taxon>
        <taxon>Marinobacter</taxon>
    </lineage>
</organism>
<dbReference type="InterPro" id="IPR033580">
    <property type="entry name" value="Nurim-like"/>
</dbReference>
<dbReference type="EMBL" id="QNRO01000009">
    <property type="protein sequence ID" value="RBP29727.1"/>
    <property type="molecule type" value="Genomic_DNA"/>
</dbReference>
<dbReference type="RefSeq" id="WP_113862699.1">
    <property type="nucleotide sequence ID" value="NZ_QNRO01000009.1"/>
</dbReference>
<sequence length="257" mass="28793">MIKVLFLLYALVSYVLGFLALLALAGFLLNLGPWRIDTGSTGDELAAIAANSLLLAGYFALHSIMARPGFKRRWTRLVLPALERSTYVLIAGLSLLLLLATWTPLPASLWQVESEAARAAIYALHGLGWVIMVAATFHINHFEFFGLRQVWRHLQALPATEVPFSARFLYGLARHPISLGWMIVFWATPDMSLGHLLMAVITTGYILAITPVEEADLERQVGPIYRDYQARVPAFLPRLRRARRIRQGESLVDCPDR</sequence>
<reference evidence="8 9" key="1">
    <citation type="submission" date="2018-06" db="EMBL/GenBank/DDBJ databases">
        <title>Freshwater and sediment microbial communities from various areas in North America, analyzing microbe dynamics in response to fracking.</title>
        <authorList>
            <person name="Lamendella R."/>
        </authorList>
    </citation>
    <scope>NUCLEOTIDE SEQUENCE [LARGE SCALE GENOMIC DNA]</scope>
    <source>
        <strain evidence="8 9">114J</strain>
    </source>
</reference>
<dbReference type="GO" id="GO:0008168">
    <property type="term" value="F:methyltransferase activity"/>
    <property type="evidence" value="ECO:0007669"/>
    <property type="project" value="UniProtKB-KW"/>
</dbReference>
<evidence type="ECO:0000256" key="5">
    <source>
        <dbReference type="ARBA" id="ARBA00023136"/>
    </source>
</evidence>
<evidence type="ECO:0000256" key="2">
    <source>
        <dbReference type="ARBA" id="ARBA00010631"/>
    </source>
</evidence>